<dbReference type="AlphaFoldDB" id="A0A1A9Z4Z8"/>
<accession>A0A1A9Z4Z8</accession>
<keyword evidence="1" id="KW-0812">Transmembrane</keyword>
<feature type="transmembrane region" description="Helical" evidence="1">
    <location>
        <begin position="123"/>
        <end position="143"/>
    </location>
</feature>
<dbReference type="VEuPathDB" id="VectorBase:GPAI004081"/>
<sequence length="179" mass="20273">MQQQSSCRVSRKIKTSRHSLAEFQIRRSSQQTEASSTAELTDFSYIFLFGALLAQNERELSPTLIRAWILTRTVIKLQKSSSSSLATTTTTTTVEVQYIFLCTALYTMKMLFAFLLNERTRAIVLWYFNSLLIASHEVVLVLLPNTNLKNSSSFEDQFTFRIGSFGFATPVILTLTSDS</sequence>
<name>A0A1A9Z4Z8_GLOPL</name>
<keyword evidence="1" id="KW-0472">Membrane</keyword>
<dbReference type="EnsemblMetazoa" id="GPAI004081-RA">
    <property type="protein sequence ID" value="GPAI004081-PA"/>
    <property type="gene ID" value="GPAI004081"/>
</dbReference>
<reference evidence="3" key="1">
    <citation type="submission" date="2014-03" db="EMBL/GenBank/DDBJ databases">
        <authorList>
            <person name="Aksoy S."/>
            <person name="Warren W."/>
            <person name="Wilson R.K."/>
        </authorList>
    </citation>
    <scope>NUCLEOTIDE SEQUENCE [LARGE SCALE GENOMIC DNA]</scope>
    <source>
        <strain evidence="3">IAEA</strain>
    </source>
</reference>
<protein>
    <submittedName>
        <fullName evidence="2">Uncharacterized protein</fullName>
    </submittedName>
</protein>
<feature type="transmembrane region" description="Helical" evidence="1">
    <location>
        <begin position="98"/>
        <end position="116"/>
    </location>
</feature>
<keyword evidence="1" id="KW-1133">Transmembrane helix</keyword>
<reference evidence="2" key="2">
    <citation type="submission" date="2020-05" db="UniProtKB">
        <authorList>
            <consortium name="EnsemblMetazoa"/>
        </authorList>
    </citation>
    <scope>IDENTIFICATION</scope>
    <source>
        <strain evidence="2">IAEA</strain>
    </source>
</reference>
<evidence type="ECO:0000313" key="2">
    <source>
        <dbReference type="EnsemblMetazoa" id="GPAI004081-PA"/>
    </source>
</evidence>
<evidence type="ECO:0000256" key="1">
    <source>
        <dbReference type="SAM" id="Phobius"/>
    </source>
</evidence>
<organism evidence="2 3">
    <name type="scientific">Glossina pallidipes</name>
    <name type="common">Tsetse fly</name>
    <dbReference type="NCBI Taxonomy" id="7398"/>
    <lineage>
        <taxon>Eukaryota</taxon>
        <taxon>Metazoa</taxon>
        <taxon>Ecdysozoa</taxon>
        <taxon>Arthropoda</taxon>
        <taxon>Hexapoda</taxon>
        <taxon>Insecta</taxon>
        <taxon>Pterygota</taxon>
        <taxon>Neoptera</taxon>
        <taxon>Endopterygota</taxon>
        <taxon>Diptera</taxon>
        <taxon>Brachycera</taxon>
        <taxon>Muscomorpha</taxon>
        <taxon>Hippoboscoidea</taxon>
        <taxon>Glossinidae</taxon>
        <taxon>Glossina</taxon>
    </lineage>
</organism>
<keyword evidence="3" id="KW-1185">Reference proteome</keyword>
<feature type="transmembrane region" description="Helical" evidence="1">
    <location>
        <begin position="158"/>
        <end position="176"/>
    </location>
</feature>
<dbReference type="Proteomes" id="UP000092445">
    <property type="component" value="Unassembled WGS sequence"/>
</dbReference>
<proteinExistence type="predicted"/>
<evidence type="ECO:0000313" key="3">
    <source>
        <dbReference type="Proteomes" id="UP000092445"/>
    </source>
</evidence>